<sequence length="238" mass="26950">MMDWLREPGFFGTHATTGADLSQLMATLFTGLFIVGWFQARRRKADAHHWLMLGGMIAMLSFFIAYYLFRQLGVLAFEGKEGFGGSQSLYDYVFIPVLTLHIILVIIGLIMAVYMIVLGFRSQQFLDGVRSLRESRLLTTWKKIGLIFGGIAVVVLGLFFSRVATAGFSMRKLEVYVIFLAIVACVFAIEMTIQRIWPDGARRHRALGRFTMVIYCVLFVTGSFTYTMLYILYPGKIG</sequence>
<keyword evidence="1" id="KW-1133">Transmembrane helix</keyword>
<dbReference type="PANTHER" id="PTHR37692:SF1">
    <property type="entry name" value="DUF420 DOMAIN-CONTAINING PROTEIN"/>
    <property type="match status" value="1"/>
</dbReference>
<dbReference type="AlphaFoldDB" id="A0A0S4LQP1"/>
<dbReference type="RefSeq" id="WP_090902224.1">
    <property type="nucleotide sequence ID" value="NZ_CZPZ01000036.1"/>
</dbReference>
<feature type="transmembrane region" description="Helical" evidence="1">
    <location>
        <begin position="141"/>
        <end position="161"/>
    </location>
</feature>
<dbReference type="InterPro" id="IPR007352">
    <property type="entry name" value="DUF420"/>
</dbReference>
<dbReference type="EMBL" id="CZPZ01000036">
    <property type="protein sequence ID" value="CUS39843.1"/>
    <property type="molecule type" value="Genomic_DNA"/>
</dbReference>
<feature type="transmembrane region" description="Helical" evidence="1">
    <location>
        <begin position="89"/>
        <end position="120"/>
    </location>
</feature>
<protein>
    <recommendedName>
        <fullName evidence="4">DUF420 domain-containing protein</fullName>
    </recommendedName>
</protein>
<accession>A0A0S4LQP1</accession>
<dbReference type="Pfam" id="PF04238">
    <property type="entry name" value="DUF420"/>
    <property type="match status" value="1"/>
</dbReference>
<evidence type="ECO:0000313" key="2">
    <source>
        <dbReference type="EMBL" id="CUS39843.1"/>
    </source>
</evidence>
<feature type="transmembrane region" description="Helical" evidence="1">
    <location>
        <begin position="173"/>
        <end position="193"/>
    </location>
</feature>
<organism evidence="2 3">
    <name type="scientific">Candidatus Nitrospira nitrificans</name>
    <dbReference type="NCBI Taxonomy" id="1742973"/>
    <lineage>
        <taxon>Bacteria</taxon>
        <taxon>Pseudomonadati</taxon>
        <taxon>Nitrospirota</taxon>
        <taxon>Nitrospiria</taxon>
        <taxon>Nitrospirales</taxon>
        <taxon>Nitrospiraceae</taxon>
        <taxon>Nitrospira</taxon>
    </lineage>
</organism>
<feature type="transmembrane region" description="Helical" evidence="1">
    <location>
        <begin position="50"/>
        <end position="69"/>
    </location>
</feature>
<feature type="transmembrane region" description="Helical" evidence="1">
    <location>
        <begin position="20"/>
        <end position="38"/>
    </location>
</feature>
<evidence type="ECO:0000256" key="1">
    <source>
        <dbReference type="SAM" id="Phobius"/>
    </source>
</evidence>
<keyword evidence="1" id="KW-0812">Transmembrane</keyword>
<dbReference type="OrthoDB" id="2375575at2"/>
<name>A0A0S4LQP1_9BACT</name>
<dbReference type="STRING" id="1742973.COMA2_90019"/>
<keyword evidence="1" id="KW-0472">Membrane</keyword>
<reference evidence="3" key="1">
    <citation type="submission" date="2015-10" db="EMBL/GenBank/DDBJ databases">
        <authorList>
            <person name="Luecker S."/>
            <person name="Luecker S."/>
        </authorList>
    </citation>
    <scope>NUCLEOTIDE SEQUENCE [LARGE SCALE GENOMIC DNA]</scope>
</reference>
<evidence type="ECO:0000313" key="3">
    <source>
        <dbReference type="Proteomes" id="UP000198736"/>
    </source>
</evidence>
<dbReference type="Proteomes" id="UP000198736">
    <property type="component" value="Unassembled WGS sequence"/>
</dbReference>
<evidence type="ECO:0008006" key="4">
    <source>
        <dbReference type="Google" id="ProtNLM"/>
    </source>
</evidence>
<feature type="transmembrane region" description="Helical" evidence="1">
    <location>
        <begin position="213"/>
        <end position="233"/>
    </location>
</feature>
<dbReference type="PANTHER" id="PTHR37692">
    <property type="entry name" value="HYPOTHETICAL MEMBRANE SPANNING PROTEIN"/>
    <property type="match status" value="1"/>
</dbReference>
<gene>
    <name evidence="2" type="ORF">COMA2_90019</name>
</gene>
<keyword evidence="3" id="KW-1185">Reference proteome</keyword>
<proteinExistence type="predicted"/>